<evidence type="ECO:0000256" key="1">
    <source>
        <dbReference type="SAM" id="SignalP"/>
    </source>
</evidence>
<reference evidence="2 3" key="1">
    <citation type="journal article" date="2018" name="Sci. Rep.">
        <title>Genomic signatures of local adaptation to the degree of environmental predictability in rotifers.</title>
        <authorList>
            <person name="Franch-Gras L."/>
            <person name="Hahn C."/>
            <person name="Garcia-Roger E.M."/>
            <person name="Carmona M.J."/>
            <person name="Serra M."/>
            <person name="Gomez A."/>
        </authorList>
    </citation>
    <scope>NUCLEOTIDE SEQUENCE [LARGE SCALE GENOMIC DNA]</scope>
    <source>
        <strain evidence="2">HYR1</strain>
    </source>
</reference>
<organism evidence="2 3">
    <name type="scientific">Brachionus plicatilis</name>
    <name type="common">Marine rotifer</name>
    <name type="synonym">Brachionus muelleri</name>
    <dbReference type="NCBI Taxonomy" id="10195"/>
    <lineage>
        <taxon>Eukaryota</taxon>
        <taxon>Metazoa</taxon>
        <taxon>Spiralia</taxon>
        <taxon>Gnathifera</taxon>
        <taxon>Rotifera</taxon>
        <taxon>Eurotatoria</taxon>
        <taxon>Monogononta</taxon>
        <taxon>Pseudotrocha</taxon>
        <taxon>Ploima</taxon>
        <taxon>Brachionidae</taxon>
        <taxon>Brachionus</taxon>
    </lineage>
</organism>
<dbReference type="EMBL" id="REGN01000352">
    <property type="protein sequence ID" value="RNA42565.1"/>
    <property type="molecule type" value="Genomic_DNA"/>
</dbReference>
<keyword evidence="3" id="KW-1185">Reference proteome</keyword>
<protein>
    <recommendedName>
        <fullName evidence="4">Transmembrane protein</fullName>
    </recommendedName>
</protein>
<comment type="caution">
    <text evidence="2">The sequence shown here is derived from an EMBL/GenBank/DDBJ whole genome shotgun (WGS) entry which is preliminary data.</text>
</comment>
<evidence type="ECO:0000313" key="2">
    <source>
        <dbReference type="EMBL" id="RNA42565.1"/>
    </source>
</evidence>
<feature type="signal peptide" evidence="1">
    <location>
        <begin position="1"/>
        <end position="16"/>
    </location>
</feature>
<feature type="chain" id="PRO_5018174378" description="Transmembrane protein" evidence="1">
    <location>
        <begin position="17"/>
        <end position="185"/>
    </location>
</feature>
<sequence length="185" mass="21509">MFNIILLISLLSQILTLSIRNWSNCTDQVSKLVFFEDIDKESLGLLVKNFDHFSQINLDCIQSDGLLINFEFKFIPNNRIDLTDELQFKTGRIFNVTTIDSPIFVFSNIDKIQKNLKIFNNLFGLVVVNFVYSKLNLIFNCNYFQLNQYSFLKNCFGFANLNISFKTKIKELTLEGHEISATKDF</sequence>
<dbReference type="AlphaFoldDB" id="A0A3M7T3P3"/>
<proteinExistence type="predicted"/>
<accession>A0A3M7T3P3</accession>
<evidence type="ECO:0008006" key="4">
    <source>
        <dbReference type="Google" id="ProtNLM"/>
    </source>
</evidence>
<gene>
    <name evidence="2" type="ORF">BpHYR1_029700</name>
</gene>
<evidence type="ECO:0000313" key="3">
    <source>
        <dbReference type="Proteomes" id="UP000276133"/>
    </source>
</evidence>
<keyword evidence="1" id="KW-0732">Signal</keyword>
<dbReference type="Proteomes" id="UP000276133">
    <property type="component" value="Unassembled WGS sequence"/>
</dbReference>
<name>A0A3M7T3P3_BRAPC</name>